<evidence type="ECO:0000313" key="1">
    <source>
        <dbReference type="EMBL" id="CAB0017977.1"/>
    </source>
</evidence>
<dbReference type="EMBL" id="CADCXU010032148">
    <property type="protein sequence ID" value="CAB0017977.1"/>
    <property type="molecule type" value="Genomic_DNA"/>
</dbReference>
<proteinExistence type="predicted"/>
<evidence type="ECO:0000313" key="2">
    <source>
        <dbReference type="Proteomes" id="UP000479000"/>
    </source>
</evidence>
<gene>
    <name evidence="1" type="ORF">NTEN_LOCUS21886</name>
</gene>
<sequence>MELQIEGLARGAPSCRAFEHEQHHFAALHARVSIWDDFPKLAKRPAGIRVIGRNSLGDARLQACELHFGASGKIAGFKLQERST</sequence>
<dbReference type="AlphaFoldDB" id="A0A6H5HSS6"/>
<feature type="non-terminal residue" evidence="1">
    <location>
        <position position="84"/>
    </location>
</feature>
<dbReference type="Proteomes" id="UP000479000">
    <property type="component" value="Unassembled WGS sequence"/>
</dbReference>
<name>A0A6H5HSS6_9HEMI</name>
<accession>A0A6H5HSS6</accession>
<protein>
    <submittedName>
        <fullName evidence="1">Uncharacterized protein</fullName>
    </submittedName>
</protein>
<keyword evidence="2" id="KW-1185">Reference proteome</keyword>
<reference evidence="1 2" key="1">
    <citation type="submission" date="2020-02" db="EMBL/GenBank/DDBJ databases">
        <authorList>
            <person name="Ferguson B K."/>
        </authorList>
    </citation>
    <scope>NUCLEOTIDE SEQUENCE [LARGE SCALE GENOMIC DNA]</scope>
</reference>
<organism evidence="1 2">
    <name type="scientific">Nesidiocoris tenuis</name>
    <dbReference type="NCBI Taxonomy" id="355587"/>
    <lineage>
        <taxon>Eukaryota</taxon>
        <taxon>Metazoa</taxon>
        <taxon>Ecdysozoa</taxon>
        <taxon>Arthropoda</taxon>
        <taxon>Hexapoda</taxon>
        <taxon>Insecta</taxon>
        <taxon>Pterygota</taxon>
        <taxon>Neoptera</taxon>
        <taxon>Paraneoptera</taxon>
        <taxon>Hemiptera</taxon>
        <taxon>Heteroptera</taxon>
        <taxon>Panheteroptera</taxon>
        <taxon>Cimicomorpha</taxon>
        <taxon>Miridae</taxon>
        <taxon>Dicyphina</taxon>
        <taxon>Nesidiocoris</taxon>
    </lineage>
</organism>